<evidence type="ECO:0000313" key="2">
    <source>
        <dbReference type="EMBL" id="GAA5796528.1"/>
    </source>
</evidence>
<dbReference type="Proteomes" id="UP001476247">
    <property type="component" value="Unassembled WGS sequence"/>
</dbReference>
<evidence type="ECO:0000313" key="3">
    <source>
        <dbReference type="Proteomes" id="UP001476247"/>
    </source>
</evidence>
<dbReference type="EMBL" id="BAABUJ010000006">
    <property type="protein sequence ID" value="GAA5796528.1"/>
    <property type="molecule type" value="Genomic_DNA"/>
</dbReference>
<protein>
    <submittedName>
        <fullName evidence="2">Uncharacterized protein</fullName>
    </submittedName>
</protein>
<name>A0ABP9XP37_9FUNG</name>
<keyword evidence="3" id="KW-1185">Reference proteome</keyword>
<evidence type="ECO:0000256" key="1">
    <source>
        <dbReference type="SAM" id="MobiDB-lite"/>
    </source>
</evidence>
<feature type="compositionally biased region" description="Polar residues" evidence="1">
    <location>
        <begin position="33"/>
        <end position="47"/>
    </location>
</feature>
<organism evidence="2 3">
    <name type="scientific">Helicostylum pulchrum</name>
    <dbReference type="NCBI Taxonomy" id="562976"/>
    <lineage>
        <taxon>Eukaryota</taxon>
        <taxon>Fungi</taxon>
        <taxon>Fungi incertae sedis</taxon>
        <taxon>Mucoromycota</taxon>
        <taxon>Mucoromycotina</taxon>
        <taxon>Mucoromycetes</taxon>
        <taxon>Mucorales</taxon>
        <taxon>Mucorineae</taxon>
        <taxon>Mucoraceae</taxon>
        <taxon>Helicostylum</taxon>
    </lineage>
</organism>
<feature type="compositionally biased region" description="Polar residues" evidence="1">
    <location>
        <begin position="67"/>
        <end position="76"/>
    </location>
</feature>
<proteinExistence type="predicted"/>
<feature type="region of interest" description="Disordered" evidence="1">
    <location>
        <begin position="1"/>
        <end position="48"/>
    </location>
</feature>
<sequence length="95" mass="9893">MLAANDVTGAKGTRISNKRTTEGNHIPFVHGPSGSNASIHAPTTASSPKIAEVVDLSTPPVENASQLTQEAGNSSHINKDAGMHDASADNYNHIY</sequence>
<feature type="compositionally biased region" description="Basic and acidic residues" evidence="1">
    <location>
        <begin position="77"/>
        <end position="87"/>
    </location>
</feature>
<comment type="caution">
    <text evidence="2">The sequence shown here is derived from an EMBL/GenBank/DDBJ whole genome shotgun (WGS) entry which is preliminary data.</text>
</comment>
<gene>
    <name evidence="2" type="ORF">HPULCUR_001900</name>
</gene>
<accession>A0ABP9XP37</accession>
<feature type="region of interest" description="Disordered" evidence="1">
    <location>
        <begin position="67"/>
        <end position="95"/>
    </location>
</feature>
<reference evidence="2 3" key="1">
    <citation type="submission" date="2024-04" db="EMBL/GenBank/DDBJ databases">
        <title>genome sequences of Mucor flavus KT1a and Helicostylum pulchrum KT1b strains isolation_sourced from the surface of a dry-aged beef.</title>
        <authorList>
            <person name="Toyotome T."/>
            <person name="Hosono M."/>
            <person name="Torimaru M."/>
            <person name="Fukuda K."/>
            <person name="Mikami N."/>
        </authorList>
    </citation>
    <scope>NUCLEOTIDE SEQUENCE [LARGE SCALE GENOMIC DNA]</scope>
    <source>
        <strain evidence="2 3">KT1b</strain>
    </source>
</reference>